<keyword evidence="2" id="KW-0813">Transport</keyword>
<evidence type="ECO:0000259" key="8">
    <source>
        <dbReference type="Pfam" id="PF00324"/>
    </source>
</evidence>
<evidence type="ECO:0000256" key="2">
    <source>
        <dbReference type="ARBA" id="ARBA00022448"/>
    </source>
</evidence>
<feature type="transmembrane region" description="Helical" evidence="7">
    <location>
        <begin position="211"/>
        <end position="232"/>
    </location>
</feature>
<comment type="caution">
    <text evidence="9">The sequence shown here is derived from an EMBL/GenBank/DDBJ whole genome shotgun (WGS) entry which is preliminary data.</text>
</comment>
<comment type="subcellular location">
    <subcellularLocation>
        <location evidence="1">Membrane</location>
        <topology evidence="1">Multi-pass membrane protein</topology>
    </subcellularLocation>
</comment>
<gene>
    <name evidence="9" type="ORF">BDW59DRAFT_180253</name>
</gene>
<feature type="transmembrane region" description="Helical" evidence="7">
    <location>
        <begin position="175"/>
        <end position="199"/>
    </location>
</feature>
<reference evidence="9 10" key="1">
    <citation type="submission" date="2024-07" db="EMBL/GenBank/DDBJ databases">
        <title>Section-level genome sequencing and comparative genomics of Aspergillus sections Usti and Cavernicolus.</title>
        <authorList>
            <consortium name="Lawrence Berkeley National Laboratory"/>
            <person name="Nybo J.L."/>
            <person name="Vesth T.C."/>
            <person name="Theobald S."/>
            <person name="Frisvad J.C."/>
            <person name="Larsen T.O."/>
            <person name="Kjaerboelling I."/>
            <person name="Rothschild-Mancinelli K."/>
            <person name="Lyhne E.K."/>
            <person name="Kogle M.E."/>
            <person name="Barry K."/>
            <person name="Clum A."/>
            <person name="Na H."/>
            <person name="Ledsgaard L."/>
            <person name="Lin J."/>
            <person name="Lipzen A."/>
            <person name="Kuo A."/>
            <person name="Riley R."/>
            <person name="Mondo S."/>
            <person name="LaButti K."/>
            <person name="Haridas S."/>
            <person name="Pangalinan J."/>
            <person name="Salamov A.A."/>
            <person name="Simmons B.A."/>
            <person name="Magnuson J.K."/>
            <person name="Chen J."/>
            <person name="Drula E."/>
            <person name="Henrissat B."/>
            <person name="Wiebenga A."/>
            <person name="Lubbers R.J."/>
            <person name="Gomes A.C."/>
            <person name="Makela M.R."/>
            <person name="Stajich J."/>
            <person name="Grigoriev I.V."/>
            <person name="Mortensen U.H."/>
            <person name="De vries R.P."/>
            <person name="Baker S.E."/>
            <person name="Andersen M.R."/>
        </authorList>
    </citation>
    <scope>NUCLEOTIDE SEQUENCE [LARGE SCALE GENOMIC DNA]</scope>
    <source>
        <strain evidence="9 10">CBS 600.67</strain>
    </source>
</reference>
<feature type="transmembrane region" description="Helical" evidence="7">
    <location>
        <begin position="343"/>
        <end position="365"/>
    </location>
</feature>
<evidence type="ECO:0000256" key="3">
    <source>
        <dbReference type="ARBA" id="ARBA00022692"/>
    </source>
</evidence>
<dbReference type="PANTHER" id="PTHR43495:SF5">
    <property type="entry name" value="GAMMA-AMINOBUTYRIC ACID PERMEASE"/>
    <property type="match status" value="1"/>
</dbReference>
<name>A0ABR4I9F2_9EURO</name>
<feature type="transmembrane region" description="Helical" evidence="7">
    <location>
        <begin position="505"/>
        <end position="525"/>
    </location>
</feature>
<feature type="transmembrane region" description="Helical" evidence="7">
    <location>
        <begin position="568"/>
        <end position="590"/>
    </location>
</feature>
<keyword evidence="3 7" id="KW-0812">Transmembrane</keyword>
<proteinExistence type="predicted"/>
<feature type="domain" description="Amino acid permease/ SLC12A" evidence="8">
    <location>
        <begin position="99"/>
        <end position="320"/>
    </location>
</feature>
<accession>A0ABR4I9F2</accession>
<sequence length="668" mass="74221">MASRKSIDDHAINLNDLDWFPRDRDRQLSATGTLGETLRVPTTSASPQPLSMRSNSPGFPDSVSAAQDDDEMEAMRTRTIVITNNEKDRTVSRRLRGIHVFMITISGVLGAGLYIRSGTVLRVGGPGAVLIAFTVMGLLAWMVMQCIGEFLALWPISGALVEFVAKFVDEDLGTAVGIAYWFTYSINFAALIVAAAGVLDYWDPGKAIQGTIMFFLVPLFLVLLNSFGVQIYGLTEVIGGSLKIIGIFVVIACMIAINLGAGANGHIGTTNYKHYSMFPHDERATDNWASALFYAFSIAAFAYVGVDITAATALEARQDQRGKSSREATDQPKSPWPYISVRFVATWTSFLTWIIYFIAGFLMSLNVRWDDPNLPEVSWLGSPVVDANAGDEGTYNSDSGFVISAAMSRIPGLADMFTAVIFITTVFSANTNLYVASRTLFSLTRRLEDPQWRLFAFFGKTNNYQVPVRAMLLSCFFMWVPFLYLSPSNSPDTTTSSLLEVLSQMGSVSCVIVWACECWAFIRFYKCLSTHREALSASPEFVRFRRWPTNGAESHYPWRSHGQPMTMYIALLGCLFVLTVADGAALWHMWIAPRFLSAYLSILCFIPLYLGLKYYNNWGNVHWKLEDLDNFVSVAEKLRALDEIHDLATATDKEGGGRRGWGNLWGFL</sequence>
<dbReference type="EMBL" id="JBFXLS010000044">
    <property type="protein sequence ID" value="KAL2824380.1"/>
    <property type="molecule type" value="Genomic_DNA"/>
</dbReference>
<feature type="transmembrane region" description="Helical" evidence="7">
    <location>
        <begin position="244"/>
        <end position="268"/>
    </location>
</feature>
<evidence type="ECO:0000256" key="7">
    <source>
        <dbReference type="SAM" id="Phobius"/>
    </source>
</evidence>
<feature type="transmembrane region" description="Helical" evidence="7">
    <location>
        <begin position="97"/>
        <end position="115"/>
    </location>
</feature>
<dbReference type="Pfam" id="PF00324">
    <property type="entry name" value="AA_permease"/>
    <property type="match status" value="2"/>
</dbReference>
<feature type="transmembrane region" description="Helical" evidence="7">
    <location>
        <begin position="416"/>
        <end position="436"/>
    </location>
</feature>
<evidence type="ECO:0000313" key="9">
    <source>
        <dbReference type="EMBL" id="KAL2824380.1"/>
    </source>
</evidence>
<dbReference type="PROSITE" id="PS00218">
    <property type="entry name" value="AMINO_ACID_PERMEASE_1"/>
    <property type="match status" value="1"/>
</dbReference>
<feature type="transmembrane region" description="Helical" evidence="7">
    <location>
        <begin position="466"/>
        <end position="485"/>
    </location>
</feature>
<dbReference type="InterPro" id="IPR004841">
    <property type="entry name" value="AA-permease/SLC12A_dom"/>
</dbReference>
<feature type="transmembrane region" description="Helical" evidence="7">
    <location>
        <begin position="127"/>
        <end position="154"/>
    </location>
</feature>
<evidence type="ECO:0000256" key="1">
    <source>
        <dbReference type="ARBA" id="ARBA00004141"/>
    </source>
</evidence>
<protein>
    <submittedName>
        <fullName evidence="9">Amino acid permease-domain-containing protein</fullName>
    </submittedName>
</protein>
<keyword evidence="10" id="KW-1185">Reference proteome</keyword>
<evidence type="ECO:0000313" key="10">
    <source>
        <dbReference type="Proteomes" id="UP001610335"/>
    </source>
</evidence>
<dbReference type="Gene3D" id="1.20.1740.10">
    <property type="entry name" value="Amino acid/polyamine transporter I"/>
    <property type="match status" value="1"/>
</dbReference>
<feature type="compositionally biased region" description="Polar residues" evidence="6">
    <location>
        <begin position="30"/>
        <end position="57"/>
    </location>
</feature>
<dbReference type="InterPro" id="IPR004840">
    <property type="entry name" value="Amino_acid_permease_CS"/>
</dbReference>
<feature type="domain" description="Amino acid permease/ SLC12A" evidence="8">
    <location>
        <begin position="350"/>
        <end position="619"/>
    </location>
</feature>
<evidence type="ECO:0000256" key="4">
    <source>
        <dbReference type="ARBA" id="ARBA00022989"/>
    </source>
</evidence>
<dbReference type="PANTHER" id="PTHR43495">
    <property type="entry name" value="GABA PERMEASE"/>
    <property type="match status" value="1"/>
</dbReference>
<feature type="transmembrane region" description="Helical" evidence="7">
    <location>
        <begin position="596"/>
        <end position="615"/>
    </location>
</feature>
<evidence type="ECO:0000256" key="5">
    <source>
        <dbReference type="ARBA" id="ARBA00023136"/>
    </source>
</evidence>
<dbReference type="Proteomes" id="UP001610335">
    <property type="component" value="Unassembled WGS sequence"/>
</dbReference>
<organism evidence="9 10">
    <name type="scientific">Aspergillus cavernicola</name>
    <dbReference type="NCBI Taxonomy" id="176166"/>
    <lineage>
        <taxon>Eukaryota</taxon>
        <taxon>Fungi</taxon>
        <taxon>Dikarya</taxon>
        <taxon>Ascomycota</taxon>
        <taxon>Pezizomycotina</taxon>
        <taxon>Eurotiomycetes</taxon>
        <taxon>Eurotiomycetidae</taxon>
        <taxon>Eurotiales</taxon>
        <taxon>Aspergillaceae</taxon>
        <taxon>Aspergillus</taxon>
        <taxon>Aspergillus subgen. Nidulantes</taxon>
    </lineage>
</organism>
<keyword evidence="4 7" id="KW-1133">Transmembrane helix</keyword>
<keyword evidence="5 7" id="KW-0472">Membrane</keyword>
<evidence type="ECO:0000256" key="6">
    <source>
        <dbReference type="SAM" id="MobiDB-lite"/>
    </source>
</evidence>
<feature type="region of interest" description="Disordered" evidence="6">
    <location>
        <begin position="30"/>
        <end position="70"/>
    </location>
</feature>